<evidence type="ECO:0000256" key="1">
    <source>
        <dbReference type="SAM" id="SignalP"/>
    </source>
</evidence>
<dbReference type="InterPro" id="IPR032109">
    <property type="entry name" value="Big_3_5"/>
</dbReference>
<proteinExistence type="predicted"/>
<name>A0ABN2Z5X1_9ACTN</name>
<reference evidence="3 4" key="1">
    <citation type="journal article" date="2019" name="Int. J. Syst. Evol. Microbiol.">
        <title>The Global Catalogue of Microorganisms (GCM) 10K type strain sequencing project: providing services to taxonomists for standard genome sequencing and annotation.</title>
        <authorList>
            <consortium name="The Broad Institute Genomics Platform"/>
            <consortium name="The Broad Institute Genome Sequencing Center for Infectious Disease"/>
            <person name="Wu L."/>
            <person name="Ma J."/>
        </authorList>
    </citation>
    <scope>NUCLEOTIDE SEQUENCE [LARGE SCALE GENOMIC DNA]</scope>
    <source>
        <strain evidence="3 4">JCM 14560</strain>
    </source>
</reference>
<dbReference type="Pfam" id="PF16640">
    <property type="entry name" value="Big_3_5"/>
    <property type="match status" value="2"/>
</dbReference>
<feature type="domain" description="Bacterial Ig-like" evidence="2">
    <location>
        <begin position="274"/>
        <end position="356"/>
    </location>
</feature>
<dbReference type="Proteomes" id="UP001422759">
    <property type="component" value="Unassembled WGS sequence"/>
</dbReference>
<accession>A0ABN2Z5X1</accession>
<dbReference type="Gene3D" id="2.60.40.10">
    <property type="entry name" value="Immunoglobulins"/>
    <property type="match status" value="2"/>
</dbReference>
<feature type="signal peptide" evidence="1">
    <location>
        <begin position="1"/>
        <end position="32"/>
    </location>
</feature>
<gene>
    <name evidence="3" type="ORF">GCM10009760_17390</name>
</gene>
<feature type="domain" description="Bacterial Ig-like" evidence="2">
    <location>
        <begin position="178"/>
        <end position="258"/>
    </location>
</feature>
<evidence type="ECO:0000313" key="4">
    <source>
        <dbReference type="Proteomes" id="UP001422759"/>
    </source>
</evidence>
<keyword evidence="1" id="KW-0732">Signal</keyword>
<feature type="chain" id="PRO_5045475288" evidence="1">
    <location>
        <begin position="33"/>
        <end position="531"/>
    </location>
</feature>
<sequence length="531" mass="52037">MSIRIPRSVALGAATFLAAGSISMIGSVDAYADGVSPTIGTLAVNPATGADDSLLNVVTSGSCPGGTNLQTLVFGQGFPADGYGVTLNQAQSVFPPDAQGDLNIPLSDTLRSFAQKNGFTTLSGKYEFHMRCRAKLGTTYFGDFVGAIWFTSPTTYTSTDPNPPATTATTTTLAVTPAGSATVGGNVTLTATVSPATAGTVQFLDGTAALGAPVAVAAGQAALTTNALAQGVHSLSAVFTSTTAGFLGSTSATTTYTISPQGAQSTTTALAVSPSGSAAQGTSVTLGATVTPDAPGTVEFKDNGVSLGTQPVSGGAAQLTLSSLAQGDHLLTAAFTPADATKFAASASAAVPFTVTPVVTPPNPGGPTPPSPVGETITTTVAPGALVISVAGSAVTLPPLALNSTSTLFSTAGPIQAVTVTDTRAGAPGWSVSGQVAPFSSGANAINPENLGWAPNLVSKGDGLKVTLGGQVNPANAVEANDTGVLGLKSSRTLATATGLGTAKVGADLTLLAPTSTQAGTYQGVLTLTAI</sequence>
<evidence type="ECO:0000259" key="2">
    <source>
        <dbReference type="Pfam" id="PF16640"/>
    </source>
</evidence>
<organism evidence="3 4">
    <name type="scientific">Kitasatospora kazusensis</name>
    <dbReference type="NCBI Taxonomy" id="407974"/>
    <lineage>
        <taxon>Bacteria</taxon>
        <taxon>Bacillati</taxon>
        <taxon>Actinomycetota</taxon>
        <taxon>Actinomycetes</taxon>
        <taxon>Kitasatosporales</taxon>
        <taxon>Streptomycetaceae</taxon>
        <taxon>Kitasatospora</taxon>
    </lineage>
</organism>
<keyword evidence="4" id="KW-1185">Reference proteome</keyword>
<evidence type="ECO:0000313" key="3">
    <source>
        <dbReference type="EMBL" id="GAA2137209.1"/>
    </source>
</evidence>
<comment type="caution">
    <text evidence="3">The sequence shown here is derived from an EMBL/GenBank/DDBJ whole genome shotgun (WGS) entry which is preliminary data.</text>
</comment>
<protein>
    <submittedName>
        <fullName evidence="3">Ig-like domain-containing protein</fullName>
    </submittedName>
</protein>
<dbReference type="EMBL" id="BAAANT010000007">
    <property type="protein sequence ID" value="GAA2137209.1"/>
    <property type="molecule type" value="Genomic_DNA"/>
</dbReference>
<dbReference type="RefSeq" id="WP_344462531.1">
    <property type="nucleotide sequence ID" value="NZ_BAAANT010000007.1"/>
</dbReference>
<dbReference type="InterPro" id="IPR013783">
    <property type="entry name" value="Ig-like_fold"/>
</dbReference>